<accession>A0A6H5GCL7</accession>
<protein>
    <submittedName>
        <fullName evidence="1">Uncharacterized protein</fullName>
    </submittedName>
</protein>
<evidence type="ECO:0000313" key="1">
    <source>
        <dbReference type="EMBL" id="CAA9999425.1"/>
    </source>
</evidence>
<dbReference type="Proteomes" id="UP000479000">
    <property type="component" value="Unassembled WGS sequence"/>
</dbReference>
<gene>
    <name evidence="1" type="ORF">NTEN_LOCUS5708</name>
</gene>
<proteinExistence type="predicted"/>
<name>A0A6H5GCL7_9HEMI</name>
<organism evidence="1 2">
    <name type="scientific">Nesidiocoris tenuis</name>
    <dbReference type="NCBI Taxonomy" id="355587"/>
    <lineage>
        <taxon>Eukaryota</taxon>
        <taxon>Metazoa</taxon>
        <taxon>Ecdysozoa</taxon>
        <taxon>Arthropoda</taxon>
        <taxon>Hexapoda</taxon>
        <taxon>Insecta</taxon>
        <taxon>Pterygota</taxon>
        <taxon>Neoptera</taxon>
        <taxon>Paraneoptera</taxon>
        <taxon>Hemiptera</taxon>
        <taxon>Heteroptera</taxon>
        <taxon>Panheteroptera</taxon>
        <taxon>Cimicomorpha</taxon>
        <taxon>Miridae</taxon>
        <taxon>Dicyphina</taxon>
        <taxon>Nesidiocoris</taxon>
    </lineage>
</organism>
<evidence type="ECO:0000313" key="2">
    <source>
        <dbReference type="Proteomes" id="UP000479000"/>
    </source>
</evidence>
<dbReference type="AlphaFoldDB" id="A0A6H5GCL7"/>
<sequence>MHEHRQLECHQNSFRRFEHRLDPFSANRFHRLSTRNFYKYFSKEECHDPYFLKLARELFQFQVRPLTRREVI</sequence>
<keyword evidence="2" id="KW-1185">Reference proteome</keyword>
<feature type="non-terminal residue" evidence="1">
    <location>
        <position position="72"/>
    </location>
</feature>
<reference evidence="1 2" key="1">
    <citation type="submission" date="2020-02" db="EMBL/GenBank/DDBJ databases">
        <authorList>
            <person name="Ferguson B K."/>
        </authorList>
    </citation>
    <scope>NUCLEOTIDE SEQUENCE [LARGE SCALE GENOMIC DNA]</scope>
</reference>
<dbReference type="EMBL" id="CADCXU010008778">
    <property type="protein sequence ID" value="CAA9999425.1"/>
    <property type="molecule type" value="Genomic_DNA"/>
</dbReference>